<feature type="transmembrane region" description="Helical" evidence="3">
    <location>
        <begin position="170"/>
        <end position="191"/>
    </location>
</feature>
<comment type="caution">
    <text evidence="5">The sequence shown here is derived from an EMBL/GenBank/DDBJ whole genome shotgun (WGS) entry which is preliminary data.</text>
</comment>
<keyword evidence="6" id="KW-1185">Reference proteome</keyword>
<keyword evidence="3" id="KW-0812">Transmembrane</keyword>
<sequence>MATNDPDKPVITSIPGESSETDETIAPPARQIEAKLEHDGIPELPVSLPPTASVPNGSVTAGSPRISATETAMNPPSRVQRAWNWIPPPARYDPENPPKFTVWLNMLFGFAACFTVSNLYYNQAILNKIAETFDVSFEKASSIATLMQAGYAAGLLFICPLGDLFLRRPFIITLIGFTAAIWLILCLTPSFTTFSAISFLVGFTTVTPQLMLPLVGDLAPPERRASSLAIVVSGLSLGVLVARILSGILANFTNSWRNIYWFGFGVQVIVLALLYVYMPNYPSKNPDGMNYFSMLWSIAVLFVTEPLLVQASFVTFFLSAVFTSYWTTLSFLLSSPPYGYEPVIIGLFGLIGVIVILLAPVYSRLVIDKVVPLFSALIGLIFELAGVIVGTFIGSFHLAGPIVQAICIDVGSQFAQIANRANIYGIQPLARNRVNTAYMIVAFSGQLTGTAVGNRLYAAGGWVYSGSCSIAFIGAAIILCVVRGPRETGWVGWSGGWAIRRDDLPRKNQDTTPAEETLEEAPVVEDRTATGGVTVLSEGTLEAVPVVEDKETTGGITVPSKETFESVPVVEDKTAADKETVVSEKTPKGANVGEKGPDKESQA</sequence>
<dbReference type="Gene3D" id="1.20.1250.20">
    <property type="entry name" value="MFS general substrate transporter like domains"/>
    <property type="match status" value="1"/>
</dbReference>
<feature type="transmembrane region" description="Helical" evidence="3">
    <location>
        <begin position="140"/>
        <end position="158"/>
    </location>
</feature>
<keyword evidence="3" id="KW-1133">Transmembrane helix</keyword>
<dbReference type="Proteomes" id="UP001301769">
    <property type="component" value="Unassembled WGS sequence"/>
</dbReference>
<evidence type="ECO:0000313" key="6">
    <source>
        <dbReference type="Proteomes" id="UP001301769"/>
    </source>
</evidence>
<proteinExistence type="predicted"/>
<feature type="region of interest" description="Disordered" evidence="2">
    <location>
        <begin position="568"/>
        <end position="603"/>
    </location>
</feature>
<protein>
    <submittedName>
        <fullName evidence="5">Major facilitator superfamily domain-containing protein</fullName>
    </submittedName>
</protein>
<evidence type="ECO:0000256" key="1">
    <source>
        <dbReference type="ARBA" id="ARBA00004141"/>
    </source>
</evidence>
<dbReference type="GO" id="GO:0016020">
    <property type="term" value="C:membrane"/>
    <property type="evidence" value="ECO:0007669"/>
    <property type="project" value="UniProtKB-SubCell"/>
</dbReference>
<feature type="transmembrane region" description="Helical" evidence="3">
    <location>
        <begin position="370"/>
        <end position="393"/>
    </location>
</feature>
<feature type="domain" description="Major facilitator superfamily (MFS) profile" evidence="4">
    <location>
        <begin position="101"/>
        <end position="486"/>
    </location>
</feature>
<dbReference type="EMBL" id="MU858115">
    <property type="protein sequence ID" value="KAK4213082.1"/>
    <property type="molecule type" value="Genomic_DNA"/>
</dbReference>
<name>A0AAN7B7M9_9PEZI</name>
<dbReference type="AlphaFoldDB" id="A0AAN7B7M9"/>
<dbReference type="SUPFAM" id="SSF103473">
    <property type="entry name" value="MFS general substrate transporter"/>
    <property type="match status" value="1"/>
</dbReference>
<dbReference type="InterPro" id="IPR036259">
    <property type="entry name" value="MFS_trans_sf"/>
</dbReference>
<dbReference type="PANTHER" id="PTHR42910:SF1">
    <property type="entry name" value="MAJOR FACILITATOR SUPERFAMILY (MFS) PROFILE DOMAIN-CONTAINING PROTEIN"/>
    <property type="match status" value="1"/>
</dbReference>
<evidence type="ECO:0000256" key="2">
    <source>
        <dbReference type="SAM" id="MobiDB-lite"/>
    </source>
</evidence>
<feature type="compositionally biased region" description="Basic and acidic residues" evidence="2">
    <location>
        <begin position="570"/>
        <end position="587"/>
    </location>
</feature>
<dbReference type="Pfam" id="PF07690">
    <property type="entry name" value="MFS_1"/>
    <property type="match status" value="1"/>
</dbReference>
<keyword evidence="3" id="KW-0472">Membrane</keyword>
<feature type="transmembrane region" description="Helical" evidence="3">
    <location>
        <begin position="100"/>
        <end position="120"/>
    </location>
</feature>
<feature type="region of interest" description="Disordered" evidence="2">
    <location>
        <begin position="1"/>
        <end position="24"/>
    </location>
</feature>
<dbReference type="InterPro" id="IPR011701">
    <property type="entry name" value="MFS"/>
</dbReference>
<evidence type="ECO:0000256" key="3">
    <source>
        <dbReference type="SAM" id="Phobius"/>
    </source>
</evidence>
<dbReference type="PANTHER" id="PTHR42910">
    <property type="entry name" value="TRANSPORTER SCO4007-RELATED"/>
    <property type="match status" value="1"/>
</dbReference>
<evidence type="ECO:0000259" key="4">
    <source>
        <dbReference type="PROSITE" id="PS50850"/>
    </source>
</evidence>
<reference evidence="5" key="1">
    <citation type="journal article" date="2023" name="Mol. Phylogenet. Evol.">
        <title>Genome-scale phylogeny and comparative genomics of the fungal order Sordariales.</title>
        <authorList>
            <person name="Hensen N."/>
            <person name="Bonometti L."/>
            <person name="Westerberg I."/>
            <person name="Brannstrom I.O."/>
            <person name="Guillou S."/>
            <person name="Cros-Aarteil S."/>
            <person name="Calhoun S."/>
            <person name="Haridas S."/>
            <person name="Kuo A."/>
            <person name="Mondo S."/>
            <person name="Pangilinan J."/>
            <person name="Riley R."/>
            <person name="LaButti K."/>
            <person name="Andreopoulos B."/>
            <person name="Lipzen A."/>
            <person name="Chen C."/>
            <person name="Yan M."/>
            <person name="Daum C."/>
            <person name="Ng V."/>
            <person name="Clum A."/>
            <person name="Steindorff A."/>
            <person name="Ohm R.A."/>
            <person name="Martin F."/>
            <person name="Silar P."/>
            <person name="Natvig D.O."/>
            <person name="Lalanne C."/>
            <person name="Gautier V."/>
            <person name="Ament-Velasquez S.L."/>
            <person name="Kruys A."/>
            <person name="Hutchinson M.I."/>
            <person name="Powell A.J."/>
            <person name="Barry K."/>
            <person name="Miller A.N."/>
            <person name="Grigoriev I.V."/>
            <person name="Debuchy R."/>
            <person name="Gladieux P."/>
            <person name="Hiltunen Thoren M."/>
            <person name="Johannesson H."/>
        </authorList>
    </citation>
    <scope>NUCLEOTIDE SEQUENCE</scope>
    <source>
        <strain evidence="5">PSN293</strain>
    </source>
</reference>
<evidence type="ECO:0000313" key="5">
    <source>
        <dbReference type="EMBL" id="KAK4213082.1"/>
    </source>
</evidence>
<feature type="transmembrane region" description="Helical" evidence="3">
    <location>
        <begin position="259"/>
        <end position="277"/>
    </location>
</feature>
<feature type="transmembrane region" description="Helical" evidence="3">
    <location>
        <begin position="197"/>
        <end position="216"/>
    </location>
</feature>
<dbReference type="CDD" id="cd17324">
    <property type="entry name" value="MFS_NepI_like"/>
    <property type="match status" value="1"/>
</dbReference>
<gene>
    <name evidence="5" type="ORF">QBC37DRAFT_423708</name>
</gene>
<feature type="transmembrane region" description="Helical" evidence="3">
    <location>
        <begin position="462"/>
        <end position="482"/>
    </location>
</feature>
<organism evidence="5 6">
    <name type="scientific">Rhypophila decipiens</name>
    <dbReference type="NCBI Taxonomy" id="261697"/>
    <lineage>
        <taxon>Eukaryota</taxon>
        <taxon>Fungi</taxon>
        <taxon>Dikarya</taxon>
        <taxon>Ascomycota</taxon>
        <taxon>Pezizomycotina</taxon>
        <taxon>Sordariomycetes</taxon>
        <taxon>Sordariomycetidae</taxon>
        <taxon>Sordariales</taxon>
        <taxon>Naviculisporaceae</taxon>
        <taxon>Rhypophila</taxon>
    </lineage>
</organism>
<dbReference type="PROSITE" id="PS50850">
    <property type="entry name" value="MFS"/>
    <property type="match status" value="1"/>
</dbReference>
<accession>A0AAN7B7M9</accession>
<dbReference type="InterPro" id="IPR020846">
    <property type="entry name" value="MFS_dom"/>
</dbReference>
<reference evidence="5" key="2">
    <citation type="submission" date="2023-05" db="EMBL/GenBank/DDBJ databases">
        <authorList>
            <consortium name="Lawrence Berkeley National Laboratory"/>
            <person name="Steindorff A."/>
            <person name="Hensen N."/>
            <person name="Bonometti L."/>
            <person name="Westerberg I."/>
            <person name="Brannstrom I.O."/>
            <person name="Guillou S."/>
            <person name="Cros-Aarteil S."/>
            <person name="Calhoun S."/>
            <person name="Haridas S."/>
            <person name="Kuo A."/>
            <person name="Mondo S."/>
            <person name="Pangilinan J."/>
            <person name="Riley R."/>
            <person name="Labutti K."/>
            <person name="Andreopoulos B."/>
            <person name="Lipzen A."/>
            <person name="Chen C."/>
            <person name="Yanf M."/>
            <person name="Daum C."/>
            <person name="Ng V."/>
            <person name="Clum A."/>
            <person name="Ohm R."/>
            <person name="Martin F."/>
            <person name="Silar P."/>
            <person name="Natvig D."/>
            <person name="Lalanne C."/>
            <person name="Gautier V."/>
            <person name="Ament-Velasquez S.L."/>
            <person name="Kruys A."/>
            <person name="Hutchinson M.I."/>
            <person name="Powell A.J."/>
            <person name="Barry K."/>
            <person name="Miller A.N."/>
            <person name="Grigoriev I.V."/>
            <person name="Debuchy R."/>
            <person name="Gladieux P."/>
            <person name="Thoren M.H."/>
            <person name="Johannesson H."/>
        </authorList>
    </citation>
    <scope>NUCLEOTIDE SEQUENCE</scope>
    <source>
        <strain evidence="5">PSN293</strain>
    </source>
</reference>
<dbReference type="GO" id="GO:0022857">
    <property type="term" value="F:transmembrane transporter activity"/>
    <property type="evidence" value="ECO:0007669"/>
    <property type="project" value="InterPro"/>
</dbReference>
<feature type="transmembrane region" description="Helical" evidence="3">
    <location>
        <begin position="298"/>
        <end position="323"/>
    </location>
</feature>
<feature type="transmembrane region" description="Helical" evidence="3">
    <location>
        <begin position="343"/>
        <end position="363"/>
    </location>
</feature>
<comment type="subcellular location">
    <subcellularLocation>
        <location evidence="1">Membrane</location>
        <topology evidence="1">Multi-pass membrane protein</topology>
    </subcellularLocation>
</comment>
<feature type="transmembrane region" description="Helical" evidence="3">
    <location>
        <begin position="228"/>
        <end position="253"/>
    </location>
</feature>